<feature type="domain" description="Conserved Oligomeric Golgi complex subunit 6 C-terminal" evidence="13">
    <location>
        <begin position="207"/>
        <end position="685"/>
    </location>
</feature>
<dbReference type="Pfam" id="PF20653">
    <property type="entry name" value="COG6_C"/>
    <property type="match status" value="1"/>
</dbReference>
<keyword evidence="5 10" id="KW-0653">Protein transport</keyword>
<evidence type="ECO:0000313" key="15">
    <source>
        <dbReference type="Proteomes" id="UP000039046"/>
    </source>
</evidence>
<dbReference type="Pfam" id="PF06419">
    <property type="entry name" value="COG6_N"/>
    <property type="match status" value="1"/>
</dbReference>
<dbReference type="EMBL" id="CDHN01000005">
    <property type="protein sequence ID" value="CEJ93431.1"/>
    <property type="molecule type" value="Genomic_DNA"/>
</dbReference>
<accession>A0A0A1T8J3</accession>
<sequence>MASTSQSPSLPGVRADNMSTSSQKDAGSSTLPIRSSNPLSAKVASLLSASYSDAGFKETLELIDERSIPIDAKGRRTFQLDLHKEIIDQNGQVLDEFRNVTEQMRHIQTALTALNTKYQQMKTHSTAAHKETRGTLEESSTLLQNHKDSKAKQATLDALRAHFILSDADIQTLTSIAEDIDEQFFAAFAKAKKISKDCERWLGFEAQTLGLELMAQLSKTINLAYQKLYRWTQKEMGTINVENPQMRTEMRLALRTLSERPSLFQSCLSSFADARQRILGDAFHEALTGSLPNGKESTGVKPIDMTAHDPLRYAGDMLAWIHSATVGEREILDAFFTVDGDAVDAEAKGASYMQVWNFTNDESPDGDIPSPAQLLNNLVDRAISSAARLLRQRVEQVIQGNEDVIVSYNICSLVGFYRDTFENLVGRAGALFECMDNLSTEATRQFRGLLRDRVTSLRSEVPQTPTDLRPPPFLLDSLKYLEAIAKTHESSLSTAPAASSEFDEILAEAFEPFLNGCKDMTKILEMPDRLIFLINCQRACLTCLGSFAVAKSMTESVSAEMNEKTAELATEQHQFLIGASGLGDVLNIIQNQATDSGRRLDLNVLEAASHALDQFLPSANIDAMERLSLLEDSTLARKITGTAVAQFCSDFDDLEARLLQLEESRGDLDLRTVFPRTGAEIRVLLS</sequence>
<feature type="compositionally biased region" description="Polar residues" evidence="11">
    <location>
        <begin position="17"/>
        <end position="35"/>
    </location>
</feature>
<dbReference type="STRING" id="1531966.A0A0A1T8J3"/>
<dbReference type="AlphaFoldDB" id="A0A0A1T8J3"/>
<keyword evidence="4 10" id="KW-0813">Transport</keyword>
<evidence type="ECO:0000256" key="2">
    <source>
        <dbReference type="ARBA" id="ARBA00011023"/>
    </source>
</evidence>
<evidence type="ECO:0000256" key="11">
    <source>
        <dbReference type="SAM" id="MobiDB-lite"/>
    </source>
</evidence>
<comment type="subcellular location">
    <subcellularLocation>
        <location evidence="1 10">Golgi apparatus membrane</location>
        <topology evidence="1 10">Peripheral membrane protein</topology>
    </subcellularLocation>
</comment>
<dbReference type="InterPro" id="IPR048368">
    <property type="entry name" value="COG6_N"/>
</dbReference>
<evidence type="ECO:0000256" key="8">
    <source>
        <dbReference type="ARBA" id="ARBA00031348"/>
    </source>
</evidence>
<dbReference type="GO" id="GO:0015031">
    <property type="term" value="P:protein transport"/>
    <property type="evidence" value="ECO:0007669"/>
    <property type="project" value="UniProtKB-KW"/>
</dbReference>
<evidence type="ECO:0000256" key="1">
    <source>
        <dbReference type="ARBA" id="ARBA00004395"/>
    </source>
</evidence>
<dbReference type="SMART" id="SM01087">
    <property type="entry name" value="COG6"/>
    <property type="match status" value="1"/>
</dbReference>
<dbReference type="PANTHER" id="PTHR21506:SF0">
    <property type="entry name" value="CONSERVED OLIGOMERIC GOLGI COMPLEX SUBUNIT 6"/>
    <property type="match status" value="1"/>
</dbReference>
<evidence type="ECO:0000256" key="7">
    <source>
        <dbReference type="ARBA" id="ARBA00023136"/>
    </source>
</evidence>
<evidence type="ECO:0000259" key="12">
    <source>
        <dbReference type="Pfam" id="PF06419"/>
    </source>
</evidence>
<keyword evidence="7 10" id="KW-0472">Membrane</keyword>
<evidence type="ECO:0000256" key="6">
    <source>
        <dbReference type="ARBA" id="ARBA00023034"/>
    </source>
</evidence>
<feature type="region of interest" description="Disordered" evidence="11">
    <location>
        <begin position="1"/>
        <end position="35"/>
    </location>
</feature>
<dbReference type="GO" id="GO:0006891">
    <property type="term" value="P:intra-Golgi vesicle-mediated transport"/>
    <property type="evidence" value="ECO:0007669"/>
    <property type="project" value="UniProtKB-UniRule"/>
</dbReference>
<protein>
    <recommendedName>
        <fullName evidence="3 10">Conserved oligomeric Golgi complex subunit 6</fullName>
        <shortName evidence="10">COG complex subunit 6</shortName>
    </recommendedName>
    <alternativeName>
        <fullName evidence="8 10">Component of oligomeric Golgi complex 6</fullName>
    </alternativeName>
</protein>
<dbReference type="PANTHER" id="PTHR21506">
    <property type="entry name" value="COMPONENT OF OLIGOMERIC GOLGI COMPLEX 6"/>
    <property type="match status" value="1"/>
</dbReference>
<reference evidence="14 15" key="1">
    <citation type="journal article" date="2015" name="Genome Announc.">
        <title>Draft Genome Sequence and Gene Annotation of the Entomopathogenic Fungus Verticillium hemipterigenum.</title>
        <authorList>
            <person name="Horn F."/>
            <person name="Habel A."/>
            <person name="Scharf D.H."/>
            <person name="Dworschak J."/>
            <person name="Brakhage A.A."/>
            <person name="Guthke R."/>
            <person name="Hertweck C."/>
            <person name="Linde J."/>
        </authorList>
    </citation>
    <scope>NUCLEOTIDE SEQUENCE [LARGE SCALE GENOMIC DNA]</scope>
</reference>
<gene>
    <name evidence="14" type="ORF">VHEMI09021</name>
</gene>
<comment type="subunit">
    <text evidence="10">Component of the conserved oligomeric Golgi complex.</text>
</comment>
<name>A0A0A1T8J3_9HYPO</name>
<dbReference type="GO" id="GO:0000139">
    <property type="term" value="C:Golgi membrane"/>
    <property type="evidence" value="ECO:0007669"/>
    <property type="project" value="UniProtKB-SubCell"/>
</dbReference>
<dbReference type="InterPro" id="IPR010490">
    <property type="entry name" value="COG6"/>
</dbReference>
<organism evidence="14 15">
    <name type="scientific">[Torrubiella] hemipterigena</name>
    <dbReference type="NCBI Taxonomy" id="1531966"/>
    <lineage>
        <taxon>Eukaryota</taxon>
        <taxon>Fungi</taxon>
        <taxon>Dikarya</taxon>
        <taxon>Ascomycota</taxon>
        <taxon>Pezizomycotina</taxon>
        <taxon>Sordariomycetes</taxon>
        <taxon>Hypocreomycetidae</taxon>
        <taxon>Hypocreales</taxon>
        <taxon>Clavicipitaceae</taxon>
        <taxon>Clavicipitaceae incertae sedis</taxon>
        <taxon>'Torrubiella' clade</taxon>
    </lineage>
</organism>
<dbReference type="GO" id="GO:0017119">
    <property type="term" value="C:Golgi transport complex"/>
    <property type="evidence" value="ECO:0007669"/>
    <property type="project" value="UniProtKB-UniRule"/>
</dbReference>
<evidence type="ECO:0000313" key="14">
    <source>
        <dbReference type="EMBL" id="CEJ93431.1"/>
    </source>
</evidence>
<dbReference type="InterPro" id="IPR048369">
    <property type="entry name" value="COG6_C"/>
</dbReference>
<dbReference type="OrthoDB" id="272987at2759"/>
<dbReference type="Proteomes" id="UP000039046">
    <property type="component" value="Unassembled WGS sequence"/>
</dbReference>
<evidence type="ECO:0000256" key="4">
    <source>
        <dbReference type="ARBA" id="ARBA00022448"/>
    </source>
</evidence>
<evidence type="ECO:0000259" key="13">
    <source>
        <dbReference type="Pfam" id="PF20653"/>
    </source>
</evidence>
<dbReference type="HOGENOM" id="CLU_011361_1_0_1"/>
<comment type="function">
    <text evidence="10">Acts as component of the peripheral membrane COG complex that is involved in intra-Golgi protein trafficking. COG is located at the cis-Golgi, and regulates tethering of retrograde intra-Golgi vesicles and possibly a number of other membrane trafficking events.</text>
</comment>
<evidence type="ECO:0000256" key="10">
    <source>
        <dbReference type="RuleBase" id="RU365075"/>
    </source>
</evidence>
<keyword evidence="6 10" id="KW-0333">Golgi apparatus</keyword>
<evidence type="ECO:0000256" key="3">
    <source>
        <dbReference type="ARBA" id="ARBA00020973"/>
    </source>
</evidence>
<proteinExistence type="inferred from homology"/>
<comment type="similarity">
    <text evidence="2 10">Belongs to the COG6 family.</text>
</comment>
<keyword evidence="15" id="KW-1185">Reference proteome</keyword>
<feature type="domain" description="Conserved oligomeric complex COG6 N-terminal" evidence="12">
    <location>
        <begin position="68"/>
        <end position="175"/>
    </location>
</feature>
<evidence type="ECO:0000256" key="9">
    <source>
        <dbReference type="ARBA" id="ARBA00043873"/>
    </source>
</evidence>
<comment type="function">
    <text evidence="9">Acts as a component of the peripheral membrane COG complex that is involved in intra-Golgi protein trafficking. COG is located at the cis-Golgi, and regulates tethering of retrograde intra-Golgi vesicles and possibly a number of other membrane trafficking events.</text>
</comment>
<evidence type="ECO:0000256" key="5">
    <source>
        <dbReference type="ARBA" id="ARBA00022927"/>
    </source>
</evidence>